<dbReference type="InterPro" id="IPR045784">
    <property type="entry name" value="Radical_SAM_N2"/>
</dbReference>
<dbReference type="InterPro" id="IPR007197">
    <property type="entry name" value="rSAM"/>
</dbReference>
<dbReference type="Pfam" id="PF04055">
    <property type="entry name" value="Radical_SAM"/>
    <property type="match status" value="1"/>
</dbReference>
<keyword evidence="1" id="KW-0472">Membrane</keyword>
<feature type="domain" description="Radical SAM core" evidence="2">
    <location>
        <begin position="204"/>
        <end position="433"/>
    </location>
</feature>
<dbReference type="Pfam" id="PF19864">
    <property type="entry name" value="Radical_SAM_N2"/>
    <property type="match status" value="1"/>
</dbReference>
<proteinExistence type="predicted"/>
<protein>
    <submittedName>
        <fullName evidence="3">Radical SAM protein</fullName>
    </submittedName>
</protein>
<sequence length="519" mass="60720">MEYNTVKKRVSRNTIRMIYLYPSLYEAMVASLSSHIIYYMINEKFEDVYLERTYLSSKQGPYYSLETKTTLRNFEFIVTSLHYELDIANLVWMLHSSGIDPRNRFRSQPIIAGGPAVMSNPHPYSKIIDVAVIGEAEVTLPAIVEKWVENRFDKKRFLEEVSSLEYVYVPSIDEPDEKIYRRYVEDLDSAFYPIKQFRSVNVEHPFGEGFMVETSRGCRYWCRFCMESRLFKPYRSRSFGKLREIIDQGLLTNNLNKVIIYSLSFPSSNVEKLIVRFIAEHGYSVSIPSIRLEYVEDDFLDLIKKAGQKSLTIAPEHLCPTIQRLIAKYMDLDLVLNSIYRIIDHGFDVKMYLMYGFKNESLDDIRVMLDSIRKIASRAREKGAKVKISLNLLIPKPHTVFQWIGMIDLVRAREILRYIKRELPGYVDTKLYEINYAWVQSAISLSDQSISDVLIQWGLEGGGLGSWRRVLKKTGFSTKYVFEGYRFGEKLPWSNIALNEDLEKILLAEYEVWRRIIRC</sequence>
<organism evidence="3">
    <name type="scientific">Staphylothermus marinus</name>
    <dbReference type="NCBI Taxonomy" id="2280"/>
    <lineage>
        <taxon>Archaea</taxon>
        <taxon>Thermoproteota</taxon>
        <taxon>Thermoprotei</taxon>
        <taxon>Desulfurococcales</taxon>
        <taxon>Desulfurococcaceae</taxon>
        <taxon>Staphylothermus</taxon>
    </lineage>
</organism>
<feature type="transmembrane region" description="Helical" evidence="1">
    <location>
        <begin position="20"/>
        <end position="41"/>
    </location>
</feature>
<dbReference type="InterPro" id="IPR023404">
    <property type="entry name" value="rSAM_horseshoe"/>
</dbReference>
<keyword evidence="1" id="KW-1133">Transmembrane helix</keyword>
<dbReference type="SFLD" id="SFLDG01082">
    <property type="entry name" value="B12-binding_domain_containing"/>
    <property type="match status" value="1"/>
</dbReference>
<comment type="caution">
    <text evidence="3">The sequence shown here is derived from an EMBL/GenBank/DDBJ whole genome shotgun (WGS) entry which is preliminary data.</text>
</comment>
<dbReference type="SFLD" id="SFLDS00029">
    <property type="entry name" value="Radical_SAM"/>
    <property type="match status" value="1"/>
</dbReference>
<dbReference type="Gene3D" id="3.40.50.280">
    <property type="entry name" value="Cobalamin-binding domain"/>
    <property type="match status" value="1"/>
</dbReference>
<dbReference type="PANTHER" id="PTHR42731:SF1">
    <property type="entry name" value="RADICAL SAM DOMAIN PROTEIN"/>
    <property type="match status" value="1"/>
</dbReference>
<dbReference type="InterPro" id="IPR006638">
    <property type="entry name" value="Elp3/MiaA/NifB-like_rSAM"/>
</dbReference>
<keyword evidence="1" id="KW-0812">Transmembrane</keyword>
<dbReference type="SMART" id="SM00729">
    <property type="entry name" value="Elp3"/>
    <property type="match status" value="1"/>
</dbReference>
<dbReference type="GO" id="GO:0003824">
    <property type="term" value="F:catalytic activity"/>
    <property type="evidence" value="ECO:0007669"/>
    <property type="project" value="InterPro"/>
</dbReference>
<dbReference type="InterPro" id="IPR058240">
    <property type="entry name" value="rSAM_sf"/>
</dbReference>
<accession>A0A7J3PL45</accession>
<dbReference type="PANTHER" id="PTHR42731">
    <property type="entry name" value="SLL1084 PROTEIN"/>
    <property type="match status" value="1"/>
</dbReference>
<dbReference type="GO" id="GO:0051536">
    <property type="term" value="F:iron-sulfur cluster binding"/>
    <property type="evidence" value="ECO:0007669"/>
    <property type="project" value="InterPro"/>
</dbReference>
<dbReference type="Gene3D" id="3.80.30.20">
    <property type="entry name" value="tm_1862 like domain"/>
    <property type="match status" value="1"/>
</dbReference>
<dbReference type="CDD" id="cd01335">
    <property type="entry name" value="Radical_SAM"/>
    <property type="match status" value="1"/>
</dbReference>
<dbReference type="AlphaFoldDB" id="A0A7J3PL45"/>
<dbReference type="EMBL" id="DTAN01000045">
    <property type="protein sequence ID" value="HGU64806.1"/>
    <property type="molecule type" value="Genomic_DNA"/>
</dbReference>
<dbReference type="PROSITE" id="PS51918">
    <property type="entry name" value="RADICAL_SAM"/>
    <property type="match status" value="1"/>
</dbReference>
<evidence type="ECO:0000313" key="3">
    <source>
        <dbReference type="EMBL" id="HGU64806.1"/>
    </source>
</evidence>
<reference evidence="3" key="1">
    <citation type="journal article" date="2020" name="mSystems">
        <title>Genome- and Community-Level Interaction Insights into Carbon Utilization and Element Cycling Functions of Hydrothermarchaeota in Hydrothermal Sediment.</title>
        <authorList>
            <person name="Zhou Z."/>
            <person name="Liu Y."/>
            <person name="Xu W."/>
            <person name="Pan J."/>
            <person name="Luo Z.H."/>
            <person name="Li M."/>
        </authorList>
    </citation>
    <scope>NUCLEOTIDE SEQUENCE [LARGE SCALE GENOMIC DNA]</scope>
    <source>
        <strain evidence="3">SpSt-622</strain>
    </source>
</reference>
<evidence type="ECO:0000256" key="1">
    <source>
        <dbReference type="SAM" id="Phobius"/>
    </source>
</evidence>
<gene>
    <name evidence="3" type="ORF">ENT92_01130</name>
</gene>
<name>A0A7J3PL45_STAMA</name>
<evidence type="ECO:0000259" key="2">
    <source>
        <dbReference type="PROSITE" id="PS51918"/>
    </source>
</evidence>
<dbReference type="SUPFAM" id="SSF102114">
    <property type="entry name" value="Radical SAM enzymes"/>
    <property type="match status" value="1"/>
</dbReference>